<reference evidence="4 5" key="1">
    <citation type="submission" date="2009-06" db="EMBL/GenBank/DDBJ databases">
        <title>The Genome Sequence of Loxodonta africana (African elephant).</title>
        <authorList>
            <person name="Di Palma F."/>
            <person name="Heiman D."/>
            <person name="Young S."/>
            <person name="Johnson J."/>
            <person name="Lander E.S."/>
            <person name="Lindblad-Toh K."/>
        </authorList>
    </citation>
    <scope>NUCLEOTIDE SEQUENCE [LARGE SCALE GENOMIC DNA]</scope>
    <source>
        <strain evidence="4 5">Isolate ISIS603380</strain>
    </source>
</reference>
<proteinExistence type="predicted"/>
<dbReference type="CDD" id="cd00190">
    <property type="entry name" value="Tryp_SPc"/>
    <property type="match status" value="1"/>
</dbReference>
<reference evidence="4" key="3">
    <citation type="submission" date="2025-09" db="UniProtKB">
        <authorList>
            <consortium name="Ensembl"/>
        </authorList>
    </citation>
    <scope>IDENTIFICATION</scope>
    <source>
        <strain evidence="4">Isolate ISIS603380</strain>
    </source>
</reference>
<keyword evidence="2" id="KW-0732">Signal</keyword>
<feature type="chain" id="PRO_5003456213" description="Peptidase S1 domain-containing protein" evidence="2">
    <location>
        <begin position="17"/>
        <end position="235"/>
    </location>
</feature>
<dbReference type="STRING" id="9785.ENSLAFP00000021797"/>
<dbReference type="PRINTS" id="PR00722">
    <property type="entry name" value="CHYMOTRYPSIN"/>
</dbReference>
<dbReference type="Proteomes" id="UP000007646">
    <property type="component" value="Unassembled WGS sequence"/>
</dbReference>
<dbReference type="FunFam" id="2.40.10.10:FF:000005">
    <property type="entry name" value="Serine protease 37"/>
    <property type="match status" value="1"/>
</dbReference>
<dbReference type="HOGENOM" id="CLU_006842_1_0_1"/>
<protein>
    <recommendedName>
        <fullName evidence="3">Peptidase S1 domain-containing protein</fullName>
    </recommendedName>
</protein>
<dbReference type="InterPro" id="IPR001314">
    <property type="entry name" value="Peptidase_S1A"/>
</dbReference>
<sequence length="235" mass="26327">MLLLLILLASPLPSRAFIAVIPGGIEARPHSWPYMAETKMRTDKNTQKSCGGFLVREDFVLTVAHCFERKMVVILGAHNFTRNEPTMQTILVIQAVPHPEYDPDSVFSDIMVLKNLRNLLSSSLSVLLVQESRDWVKPGQVCSAAGWGKTENDKFPNILQEVELEMQDKKMSYDDTTQICVGNSLYLKNAEMGDSGALLVCNNVVQGIVSNRFKNCSPGVFTRIPSFVPWIHRIM</sequence>
<dbReference type="Gene3D" id="2.40.10.10">
    <property type="entry name" value="Trypsin-like serine proteases"/>
    <property type="match status" value="2"/>
</dbReference>
<dbReference type="OMA" id="PWIHRIM"/>
<accession>G3U1T9</accession>
<dbReference type="InterPro" id="IPR009003">
    <property type="entry name" value="Peptidase_S1_PA"/>
</dbReference>
<dbReference type="Pfam" id="PF00089">
    <property type="entry name" value="Trypsin"/>
    <property type="match status" value="1"/>
</dbReference>
<dbReference type="AlphaFoldDB" id="G3U1T9"/>
<evidence type="ECO:0000313" key="4">
    <source>
        <dbReference type="Ensembl" id="ENSLAFP00000021797.1"/>
    </source>
</evidence>
<dbReference type="GeneTree" id="ENSGT01030000234551"/>
<keyword evidence="5" id="KW-1185">Reference proteome</keyword>
<dbReference type="Ensembl" id="ENSLAFT00000029356.1">
    <property type="protein sequence ID" value="ENSLAFP00000021797.1"/>
    <property type="gene ID" value="ENSLAFG00000032380.1"/>
</dbReference>
<dbReference type="eggNOG" id="KOG3627">
    <property type="taxonomic scope" value="Eukaryota"/>
</dbReference>
<reference evidence="4" key="2">
    <citation type="submission" date="2025-08" db="UniProtKB">
        <authorList>
            <consortium name="Ensembl"/>
        </authorList>
    </citation>
    <scope>IDENTIFICATION</scope>
    <source>
        <strain evidence="4">Isolate ISIS603380</strain>
    </source>
</reference>
<dbReference type="InterPro" id="IPR001254">
    <property type="entry name" value="Trypsin_dom"/>
</dbReference>
<name>G3U1T9_LOXAF</name>
<feature type="domain" description="Peptidase S1" evidence="3">
    <location>
        <begin position="21"/>
        <end position="235"/>
    </location>
</feature>
<evidence type="ECO:0000256" key="1">
    <source>
        <dbReference type="ARBA" id="ARBA00023157"/>
    </source>
</evidence>
<dbReference type="PROSITE" id="PS50240">
    <property type="entry name" value="TRYPSIN_DOM"/>
    <property type="match status" value="1"/>
</dbReference>
<feature type="signal peptide" evidence="2">
    <location>
        <begin position="1"/>
        <end position="16"/>
    </location>
</feature>
<dbReference type="GO" id="GO:0005737">
    <property type="term" value="C:cytoplasm"/>
    <property type="evidence" value="ECO:0007669"/>
    <property type="project" value="TreeGrafter"/>
</dbReference>
<evidence type="ECO:0000256" key="2">
    <source>
        <dbReference type="SAM" id="SignalP"/>
    </source>
</evidence>
<dbReference type="SMART" id="SM00020">
    <property type="entry name" value="Tryp_SPc"/>
    <property type="match status" value="1"/>
</dbReference>
<keyword evidence="1" id="KW-1015">Disulfide bond</keyword>
<dbReference type="PANTHER" id="PTHR24271">
    <property type="entry name" value="KALLIKREIN-RELATED"/>
    <property type="match status" value="1"/>
</dbReference>
<dbReference type="PANTHER" id="PTHR24271:SF22">
    <property type="entry name" value="MAST CELL PROTEASE 8"/>
    <property type="match status" value="1"/>
</dbReference>
<dbReference type="MEROPS" id="S01.008"/>
<dbReference type="GO" id="GO:0004252">
    <property type="term" value="F:serine-type endopeptidase activity"/>
    <property type="evidence" value="ECO:0007669"/>
    <property type="project" value="InterPro"/>
</dbReference>
<evidence type="ECO:0000259" key="3">
    <source>
        <dbReference type="PROSITE" id="PS50240"/>
    </source>
</evidence>
<dbReference type="SUPFAM" id="SSF50494">
    <property type="entry name" value="Trypsin-like serine proteases"/>
    <property type="match status" value="1"/>
</dbReference>
<dbReference type="GO" id="GO:0006508">
    <property type="term" value="P:proteolysis"/>
    <property type="evidence" value="ECO:0007669"/>
    <property type="project" value="InterPro"/>
</dbReference>
<dbReference type="InterPro" id="IPR043504">
    <property type="entry name" value="Peptidase_S1_PA_chymotrypsin"/>
</dbReference>
<organism evidence="4 5">
    <name type="scientific">Loxodonta africana</name>
    <name type="common">African elephant</name>
    <dbReference type="NCBI Taxonomy" id="9785"/>
    <lineage>
        <taxon>Eukaryota</taxon>
        <taxon>Metazoa</taxon>
        <taxon>Chordata</taxon>
        <taxon>Craniata</taxon>
        <taxon>Vertebrata</taxon>
        <taxon>Euteleostomi</taxon>
        <taxon>Mammalia</taxon>
        <taxon>Eutheria</taxon>
        <taxon>Afrotheria</taxon>
        <taxon>Proboscidea</taxon>
        <taxon>Elephantidae</taxon>
        <taxon>Loxodonta</taxon>
    </lineage>
</organism>
<evidence type="ECO:0000313" key="5">
    <source>
        <dbReference type="Proteomes" id="UP000007646"/>
    </source>
</evidence>
<dbReference type="InParanoid" id="G3U1T9"/>